<dbReference type="OrthoDB" id="6276451at2759"/>
<organism evidence="3">
    <name type="scientific">Rodentolepis nana</name>
    <name type="common">Dwarf tapeworm</name>
    <name type="synonym">Hymenolepis nana</name>
    <dbReference type="NCBI Taxonomy" id="102285"/>
    <lineage>
        <taxon>Eukaryota</taxon>
        <taxon>Metazoa</taxon>
        <taxon>Spiralia</taxon>
        <taxon>Lophotrochozoa</taxon>
        <taxon>Platyhelminthes</taxon>
        <taxon>Cestoda</taxon>
        <taxon>Eucestoda</taxon>
        <taxon>Cyclophyllidea</taxon>
        <taxon>Hymenolepididae</taxon>
        <taxon>Rodentolepis</taxon>
    </lineage>
</organism>
<proteinExistence type="predicted"/>
<reference evidence="3" key="1">
    <citation type="submission" date="2017-02" db="UniProtKB">
        <authorList>
            <consortium name="WormBaseParasite"/>
        </authorList>
    </citation>
    <scope>IDENTIFICATION</scope>
</reference>
<name>A0A0R3TYB6_RODNA</name>
<evidence type="ECO:0000313" key="1">
    <source>
        <dbReference type="EMBL" id="VDO14237.1"/>
    </source>
</evidence>
<evidence type="ECO:0000313" key="2">
    <source>
        <dbReference type="Proteomes" id="UP000278807"/>
    </source>
</evidence>
<dbReference type="Proteomes" id="UP000278807">
    <property type="component" value="Unassembled WGS sequence"/>
</dbReference>
<dbReference type="AlphaFoldDB" id="A0A0R3TYB6"/>
<accession>A0A0R3TYB6</accession>
<keyword evidence="2" id="KW-1185">Reference proteome</keyword>
<evidence type="ECO:0000313" key="3">
    <source>
        <dbReference type="WBParaSite" id="HNAJ_0001286301-mRNA-1"/>
    </source>
</evidence>
<dbReference type="WBParaSite" id="HNAJ_0001286301-mRNA-1">
    <property type="protein sequence ID" value="HNAJ_0001286301-mRNA-1"/>
    <property type="gene ID" value="HNAJ_0001286301"/>
</dbReference>
<sequence length="78" mass="9105">MAILFYDEFTIFLYTRHKLITNDFEYMFDLGNIHRSFSNWSTALDSAPIKSDELRSCADSNSHDLITINTRILIQPSE</sequence>
<reference evidence="1 2" key="2">
    <citation type="submission" date="2018-11" db="EMBL/GenBank/DDBJ databases">
        <authorList>
            <consortium name="Pathogen Informatics"/>
        </authorList>
    </citation>
    <scope>NUCLEOTIDE SEQUENCE [LARGE SCALE GENOMIC DNA]</scope>
</reference>
<dbReference type="EMBL" id="UZAE01014711">
    <property type="protein sequence ID" value="VDO14237.1"/>
    <property type="molecule type" value="Genomic_DNA"/>
</dbReference>
<gene>
    <name evidence="1" type="ORF">HNAJ_LOCUS12839</name>
</gene>
<protein>
    <submittedName>
        <fullName evidence="1 3">Uncharacterized protein</fullName>
    </submittedName>
</protein>